<dbReference type="GO" id="GO:0050661">
    <property type="term" value="F:NADP binding"/>
    <property type="evidence" value="ECO:0007669"/>
    <property type="project" value="InterPro"/>
</dbReference>
<dbReference type="AlphaFoldDB" id="A0A562QP77"/>
<dbReference type="Gene3D" id="3.40.50.720">
    <property type="entry name" value="NAD(P)-binding Rossmann-like Domain"/>
    <property type="match status" value="1"/>
</dbReference>
<feature type="domain" description="Phosphogluconate dehydrogenase NAD-binding putative C-terminal" evidence="3">
    <location>
        <begin position="189"/>
        <end position="256"/>
    </location>
</feature>
<evidence type="ECO:0000313" key="4">
    <source>
        <dbReference type="EMBL" id="TWI58559.1"/>
    </source>
</evidence>
<reference evidence="4 5" key="1">
    <citation type="journal article" date="2015" name="Stand. Genomic Sci.">
        <title>Genomic Encyclopedia of Bacterial and Archaeal Type Strains, Phase III: the genomes of soil and plant-associated and newly described type strains.</title>
        <authorList>
            <person name="Whitman W.B."/>
            <person name="Woyke T."/>
            <person name="Klenk H.P."/>
            <person name="Zhou Y."/>
            <person name="Lilburn T.G."/>
            <person name="Beck B.J."/>
            <person name="De Vos P."/>
            <person name="Vandamme P."/>
            <person name="Eisen J.A."/>
            <person name="Garrity G."/>
            <person name="Hugenholtz P."/>
            <person name="Kyrpides N.C."/>
        </authorList>
    </citation>
    <scope>NUCLEOTIDE SEQUENCE [LARGE SCALE GENOMIC DNA]</scope>
    <source>
        <strain evidence="4 5">CGMCC 1.6858</strain>
    </source>
</reference>
<sequence>MTLTVALIAPGAMGSSVGRYLRNHGLDVCTTLAGRSVATRERAVAAGLREVQTEQLGEADILLSIVPPSEALPLAQELAPVLARTRKTLYVDCNAIAPATVEQVGQVIMDAGCPFADAAIFGAPPSADRGCPSFYVSGEHAGRFAQLSEYGLPIKVLNKPIGAASGLKMSYAGITKGLTGLITAMILSAERNGAGQALHDELACSQPALLEWAHEKIPEMYPKAYRWVAEMEEIAAFSQKDRPSEAIYLAMAQLYWRLAENRTAGSGNDIAALERWLSR</sequence>
<dbReference type="Proteomes" id="UP000316905">
    <property type="component" value="Unassembled WGS sequence"/>
</dbReference>
<keyword evidence="1" id="KW-0560">Oxidoreductase</keyword>
<keyword evidence="5" id="KW-1185">Reference proteome</keyword>
<dbReference type="SUPFAM" id="SSF48179">
    <property type="entry name" value="6-phosphogluconate dehydrogenase C-terminal domain-like"/>
    <property type="match status" value="1"/>
</dbReference>
<dbReference type="InterPro" id="IPR036291">
    <property type="entry name" value="NAD(P)-bd_dom_sf"/>
</dbReference>
<dbReference type="Gene3D" id="1.10.1040.10">
    <property type="entry name" value="N-(1-d-carboxylethyl)-l-norvaline Dehydrogenase, domain 2"/>
    <property type="match status" value="1"/>
</dbReference>
<dbReference type="GO" id="GO:0016491">
    <property type="term" value="F:oxidoreductase activity"/>
    <property type="evidence" value="ECO:0007669"/>
    <property type="project" value="UniProtKB-KW"/>
</dbReference>
<dbReference type="SUPFAM" id="SSF51735">
    <property type="entry name" value="NAD(P)-binding Rossmann-fold domains"/>
    <property type="match status" value="1"/>
</dbReference>
<accession>A0A562QP77</accession>
<evidence type="ECO:0000313" key="5">
    <source>
        <dbReference type="Proteomes" id="UP000316905"/>
    </source>
</evidence>
<protein>
    <submittedName>
        <fullName evidence="4">6-phosphogluconate dehydrogenase-like protein</fullName>
    </submittedName>
</protein>
<dbReference type="InterPro" id="IPR008927">
    <property type="entry name" value="6-PGluconate_DH-like_C_sf"/>
</dbReference>
<dbReference type="OrthoDB" id="1271986at2"/>
<feature type="domain" description="6-phosphogluconate dehydrogenase NADP-binding" evidence="2">
    <location>
        <begin position="5"/>
        <end position="141"/>
    </location>
</feature>
<dbReference type="InterPro" id="IPR015814">
    <property type="entry name" value="Pgluconate_DH_NAD-bd_C"/>
</dbReference>
<gene>
    <name evidence="4" type="ORF">IQ22_00265</name>
</gene>
<dbReference type="Pfam" id="PF09130">
    <property type="entry name" value="DUF1932"/>
    <property type="match status" value="1"/>
</dbReference>
<organism evidence="4 5">
    <name type="scientific">Pseudomonas duriflava</name>
    <dbReference type="NCBI Taxonomy" id="459528"/>
    <lineage>
        <taxon>Bacteria</taxon>
        <taxon>Pseudomonadati</taxon>
        <taxon>Pseudomonadota</taxon>
        <taxon>Gammaproteobacteria</taxon>
        <taxon>Pseudomonadales</taxon>
        <taxon>Pseudomonadaceae</taxon>
        <taxon>Pseudomonas</taxon>
    </lineage>
</organism>
<dbReference type="RefSeq" id="WP_145136865.1">
    <property type="nucleotide sequence ID" value="NZ_VLKY01000001.1"/>
</dbReference>
<evidence type="ECO:0000256" key="1">
    <source>
        <dbReference type="ARBA" id="ARBA00023002"/>
    </source>
</evidence>
<evidence type="ECO:0000259" key="3">
    <source>
        <dbReference type="Pfam" id="PF09130"/>
    </source>
</evidence>
<comment type="caution">
    <text evidence="4">The sequence shown here is derived from an EMBL/GenBank/DDBJ whole genome shotgun (WGS) entry which is preliminary data.</text>
</comment>
<dbReference type="InterPro" id="IPR006115">
    <property type="entry name" value="6PGDH_NADP-bd"/>
</dbReference>
<dbReference type="Pfam" id="PF03446">
    <property type="entry name" value="NAD_binding_2"/>
    <property type="match status" value="1"/>
</dbReference>
<evidence type="ECO:0000259" key="2">
    <source>
        <dbReference type="Pfam" id="PF03446"/>
    </source>
</evidence>
<proteinExistence type="predicted"/>
<dbReference type="InterPro" id="IPR013328">
    <property type="entry name" value="6PGD_dom2"/>
</dbReference>
<name>A0A562QP77_9PSED</name>
<dbReference type="EMBL" id="VLKY01000001">
    <property type="protein sequence ID" value="TWI58559.1"/>
    <property type="molecule type" value="Genomic_DNA"/>
</dbReference>